<sequence>MVHTEQLSALLDGELDDQDLDAVIRNLDDDALQTWHLLNTVGDVMRSSELVAHHSPSFLKRFEVELSKEATVLAPALAAHWSQRMVQRLSRTSSTRRMVASAAAVAVFSFAMYQAVPPLERSVQMVRTTPVQTVSDQDLALWQEYFMAHQQNSLRSGLSGVSPIARVEAERPQLNTVSQVNVGTPDGLDWMNVWQPSDDAWMDSSSVRFNYVSAGR</sequence>
<dbReference type="Gene3D" id="1.10.10.880">
    <property type="entry name" value="Anti sigma-E protein RseA, N-terminal domain"/>
    <property type="match status" value="1"/>
</dbReference>
<dbReference type="SUPFAM" id="SSF89069">
    <property type="entry name" value="N-terminal, cytoplasmic domain of anti-sigmaE factor RseA"/>
    <property type="match status" value="1"/>
</dbReference>
<feature type="domain" description="Anti sigma-E protein RseA N-terminal" evidence="1">
    <location>
        <begin position="4"/>
        <end position="78"/>
    </location>
</feature>
<dbReference type="Pfam" id="PF03872">
    <property type="entry name" value="RseA_N"/>
    <property type="match status" value="1"/>
</dbReference>
<comment type="caution">
    <text evidence="2">The sequence shown here is derived from an EMBL/GenBank/DDBJ whole genome shotgun (WGS) entry which is preliminary data.</text>
</comment>
<dbReference type="InterPro" id="IPR052383">
    <property type="entry name" value="Anti-sigma-E_RseA-like"/>
</dbReference>
<accession>A0ABT1WHL3</accession>
<dbReference type="PANTHER" id="PTHR38104:SF1">
    <property type="entry name" value="ANTI-SIGMA-E FACTOR RSEA"/>
    <property type="match status" value="1"/>
</dbReference>
<evidence type="ECO:0000259" key="1">
    <source>
        <dbReference type="Pfam" id="PF03872"/>
    </source>
</evidence>
<keyword evidence="3" id="KW-1185">Reference proteome</keyword>
<dbReference type="EMBL" id="JANIGO010000002">
    <property type="protein sequence ID" value="MCQ8895929.1"/>
    <property type="molecule type" value="Genomic_DNA"/>
</dbReference>
<name>A0ABT1WHL3_9BURK</name>
<reference evidence="2 3" key="1">
    <citation type="submission" date="2022-07" db="EMBL/GenBank/DDBJ databases">
        <authorList>
            <person name="Xamxidin M."/>
            <person name="Wu M."/>
        </authorList>
    </citation>
    <scope>NUCLEOTIDE SEQUENCE [LARGE SCALE GENOMIC DNA]</scope>
    <source>
        <strain evidence="2 3">NBRC 111650</strain>
    </source>
</reference>
<protein>
    <submittedName>
        <fullName evidence="2">Sigma-E factor negative regulatory protein</fullName>
    </submittedName>
</protein>
<gene>
    <name evidence="2" type="ORF">NQT62_05685</name>
</gene>
<dbReference type="InterPro" id="IPR036147">
    <property type="entry name" value="Anti-sigma_E_RseA_N_sf"/>
</dbReference>
<dbReference type="RefSeq" id="WP_256763698.1">
    <property type="nucleotide sequence ID" value="NZ_JANIGO010000002.1"/>
</dbReference>
<organism evidence="2 3">
    <name type="scientific">Limnobacter humi</name>
    <dbReference type="NCBI Taxonomy" id="1778671"/>
    <lineage>
        <taxon>Bacteria</taxon>
        <taxon>Pseudomonadati</taxon>
        <taxon>Pseudomonadota</taxon>
        <taxon>Betaproteobacteria</taxon>
        <taxon>Burkholderiales</taxon>
        <taxon>Burkholderiaceae</taxon>
        <taxon>Limnobacter</taxon>
    </lineage>
</organism>
<dbReference type="InterPro" id="IPR005572">
    <property type="entry name" value="Anti-sigma_E_RseA_N"/>
</dbReference>
<dbReference type="Proteomes" id="UP001204142">
    <property type="component" value="Unassembled WGS sequence"/>
</dbReference>
<evidence type="ECO:0000313" key="3">
    <source>
        <dbReference type="Proteomes" id="UP001204142"/>
    </source>
</evidence>
<evidence type="ECO:0000313" key="2">
    <source>
        <dbReference type="EMBL" id="MCQ8895929.1"/>
    </source>
</evidence>
<dbReference type="PANTHER" id="PTHR38104">
    <property type="match status" value="1"/>
</dbReference>
<proteinExistence type="predicted"/>
<dbReference type="CDD" id="cd16328">
    <property type="entry name" value="RseA_N"/>
    <property type="match status" value="1"/>
</dbReference>